<feature type="compositionally biased region" description="Polar residues" evidence="6">
    <location>
        <begin position="157"/>
        <end position="167"/>
    </location>
</feature>
<reference evidence="10" key="3">
    <citation type="submission" date="2020-12" db="UniProtKB">
        <authorList>
            <consortium name="WormBaseParasite"/>
        </authorList>
    </citation>
    <scope>IDENTIFICATION</scope>
</reference>
<dbReference type="GO" id="GO:0000978">
    <property type="term" value="F:RNA polymerase II cis-regulatory region sequence-specific DNA binding"/>
    <property type="evidence" value="ECO:0007669"/>
    <property type="project" value="TreeGrafter"/>
</dbReference>
<gene>
    <name evidence="8 10 11" type="ORF">SRAE_1000181800</name>
</gene>
<dbReference type="InterPro" id="IPR036638">
    <property type="entry name" value="HLH_DNA-bd_sf"/>
</dbReference>
<evidence type="ECO:0000256" key="4">
    <source>
        <dbReference type="ARBA" id="ARBA00023163"/>
    </source>
</evidence>
<dbReference type="RefSeq" id="XP_024502759.1">
    <property type="nucleotide sequence ID" value="XM_024648820.1"/>
</dbReference>
<dbReference type="CTD" id="36375922"/>
<keyword evidence="2" id="KW-0805">Transcription regulation</keyword>
<reference evidence="9" key="2">
    <citation type="submission" date="2014-09" db="EMBL/GenBank/DDBJ databases">
        <authorList>
            <person name="Martin A.A."/>
        </authorList>
    </citation>
    <scope>NUCLEOTIDE SEQUENCE</scope>
    <source>
        <strain evidence="9">ED321</strain>
    </source>
</reference>
<proteinExistence type="predicted"/>
<dbReference type="Gene3D" id="4.10.280.10">
    <property type="entry name" value="Helix-loop-helix DNA-binding domain"/>
    <property type="match status" value="1"/>
</dbReference>
<dbReference type="GO" id="GO:0005667">
    <property type="term" value="C:transcription regulator complex"/>
    <property type="evidence" value="ECO:0007669"/>
    <property type="project" value="TreeGrafter"/>
</dbReference>
<evidence type="ECO:0000256" key="3">
    <source>
        <dbReference type="ARBA" id="ARBA00023125"/>
    </source>
</evidence>
<evidence type="ECO:0000256" key="6">
    <source>
        <dbReference type="SAM" id="MobiDB-lite"/>
    </source>
</evidence>
<dbReference type="GO" id="GO:0005634">
    <property type="term" value="C:nucleus"/>
    <property type="evidence" value="ECO:0007669"/>
    <property type="project" value="UniProtKB-SubCell"/>
</dbReference>
<feature type="compositionally biased region" description="Basic and acidic residues" evidence="6">
    <location>
        <begin position="168"/>
        <end position="178"/>
    </location>
</feature>
<protein>
    <submittedName>
        <fullName evidence="8">Protein daughterless</fullName>
    </submittedName>
</protein>
<evidence type="ECO:0000256" key="1">
    <source>
        <dbReference type="ARBA" id="ARBA00004123"/>
    </source>
</evidence>
<dbReference type="SUPFAM" id="SSF47459">
    <property type="entry name" value="HLH, helix-loop-helix DNA-binding domain"/>
    <property type="match status" value="1"/>
</dbReference>
<keyword evidence="4" id="KW-0804">Transcription</keyword>
<dbReference type="PANTHER" id="PTHR11793">
    <property type="entry name" value="BASIC HELIX-LOOP-HELIX TRANSCRIPTION FACTOR"/>
    <property type="match status" value="1"/>
</dbReference>
<keyword evidence="3" id="KW-0238">DNA-binding</keyword>
<evidence type="ECO:0000256" key="5">
    <source>
        <dbReference type="ARBA" id="ARBA00023242"/>
    </source>
</evidence>
<evidence type="ECO:0000256" key="2">
    <source>
        <dbReference type="ARBA" id="ARBA00023015"/>
    </source>
</evidence>
<reference evidence="8" key="1">
    <citation type="submission" date="2014-09" db="EMBL/GenBank/DDBJ databases">
        <authorList>
            <person name="Aslett A.Martin."/>
        </authorList>
    </citation>
    <scope>NUCLEOTIDE SEQUENCE</scope>
    <source>
        <strain evidence="8">ED321 Heterogonic</strain>
    </source>
</reference>
<organism evidence="8">
    <name type="scientific">Strongyloides ratti</name>
    <name type="common">Parasitic roundworm</name>
    <dbReference type="NCBI Taxonomy" id="34506"/>
    <lineage>
        <taxon>Eukaryota</taxon>
        <taxon>Metazoa</taxon>
        <taxon>Ecdysozoa</taxon>
        <taxon>Nematoda</taxon>
        <taxon>Chromadorea</taxon>
        <taxon>Rhabditida</taxon>
        <taxon>Tylenchina</taxon>
        <taxon>Panagrolaimomorpha</taxon>
        <taxon>Strongyloidoidea</taxon>
        <taxon>Strongyloididae</taxon>
        <taxon>Strongyloides</taxon>
    </lineage>
</organism>
<sequence length="263" mass="30415">MSFSNGDFQPNDIKTDFIDEYVTTTTSRDNIVSDIPTENNYYQDNSQRYQPLPSISDFYHSTYGNWNNFNTENNIYPYSSSYLQNNEYSVYSSTPSYSTNNQVYDIDRQPYNYSNIPSNKCTTNVLYQGPKSNENLVQKPFLVENLPSNSSFYQPISYGSDSTGTEKSYSEGRGDVKLVKKRTKKDKSEEKSPDGKKDYKRTANNIRERIRVHDINAAFSDLAKICSDYIKDKEEKHTKLTILQQAVEVIKVLETEVEKKKTH</sequence>
<evidence type="ECO:0000313" key="8">
    <source>
        <dbReference type="EMBL" id="CEF63557.1"/>
    </source>
</evidence>
<evidence type="ECO:0000313" key="10">
    <source>
        <dbReference type="WBParaSite" id="SRAE_1000181800.1"/>
    </source>
</evidence>
<dbReference type="EMBL" id="LN609528">
    <property type="protein sequence ID" value="CEF63557.1"/>
    <property type="molecule type" value="Genomic_DNA"/>
</dbReference>
<dbReference type="WBParaSite" id="SRAE_1000181800.1">
    <property type="protein sequence ID" value="SRAE_1000181800.1"/>
    <property type="gene ID" value="WBGene00258427"/>
</dbReference>
<dbReference type="PROSITE" id="PS50888">
    <property type="entry name" value="BHLH"/>
    <property type="match status" value="1"/>
</dbReference>
<evidence type="ECO:0000313" key="11">
    <source>
        <dbReference type="WormBase" id="SRAE_1000181800"/>
    </source>
</evidence>
<evidence type="ECO:0000259" key="7">
    <source>
        <dbReference type="PROSITE" id="PS50888"/>
    </source>
</evidence>
<dbReference type="GO" id="GO:0000981">
    <property type="term" value="F:DNA-binding transcription factor activity, RNA polymerase II-specific"/>
    <property type="evidence" value="ECO:0007669"/>
    <property type="project" value="TreeGrafter"/>
</dbReference>
<feature type="region of interest" description="Disordered" evidence="6">
    <location>
        <begin position="157"/>
        <end position="203"/>
    </location>
</feature>
<dbReference type="WormBase" id="SRAE_1000181800">
    <property type="protein sequence ID" value="SRP07913"/>
    <property type="gene ID" value="WBGene00258427"/>
</dbReference>
<dbReference type="GeneID" id="36375922"/>
<dbReference type="PANTHER" id="PTHR11793:SF13">
    <property type="entry name" value="PROTEIN DAUGHTERLESS"/>
    <property type="match status" value="1"/>
</dbReference>
<dbReference type="InterPro" id="IPR051098">
    <property type="entry name" value="NeuroDiff_E-box_TFs"/>
</dbReference>
<name>A0A090L601_STRRB</name>
<dbReference type="Pfam" id="PF00010">
    <property type="entry name" value="HLH"/>
    <property type="match status" value="1"/>
</dbReference>
<accession>A0A090L601</accession>
<dbReference type="SMART" id="SM00353">
    <property type="entry name" value="HLH"/>
    <property type="match status" value="1"/>
</dbReference>
<keyword evidence="9" id="KW-1185">Reference proteome</keyword>
<dbReference type="InterPro" id="IPR011598">
    <property type="entry name" value="bHLH_dom"/>
</dbReference>
<feature type="compositionally biased region" description="Basic and acidic residues" evidence="6">
    <location>
        <begin position="186"/>
        <end position="203"/>
    </location>
</feature>
<dbReference type="STRING" id="34506.A0A090L601"/>
<comment type="subcellular location">
    <subcellularLocation>
        <location evidence="1">Nucleus</location>
    </subcellularLocation>
</comment>
<dbReference type="Proteomes" id="UP000035682">
    <property type="component" value="Unplaced"/>
</dbReference>
<evidence type="ECO:0000313" key="9">
    <source>
        <dbReference type="Proteomes" id="UP000035682"/>
    </source>
</evidence>
<dbReference type="GO" id="GO:0000785">
    <property type="term" value="C:chromatin"/>
    <property type="evidence" value="ECO:0007669"/>
    <property type="project" value="TreeGrafter"/>
</dbReference>
<keyword evidence="5" id="KW-0539">Nucleus</keyword>
<dbReference type="AlphaFoldDB" id="A0A090L601"/>
<dbReference type="GO" id="GO:0046983">
    <property type="term" value="F:protein dimerization activity"/>
    <property type="evidence" value="ECO:0007669"/>
    <property type="project" value="InterPro"/>
</dbReference>
<feature type="domain" description="BHLH" evidence="7">
    <location>
        <begin position="199"/>
        <end position="253"/>
    </location>
</feature>